<dbReference type="STRING" id="1120964.GCA_001313265_02781"/>
<evidence type="ECO:0000313" key="2">
    <source>
        <dbReference type="Proteomes" id="UP000236736"/>
    </source>
</evidence>
<dbReference type="InterPro" id="IPR036583">
    <property type="entry name" value="23S_rRNA_IVS_sf"/>
</dbReference>
<accession>A0A1H5WD60</accession>
<dbReference type="Gene3D" id="1.20.1440.60">
    <property type="entry name" value="23S rRNA-intervening sequence"/>
    <property type="match status" value="1"/>
</dbReference>
<gene>
    <name evidence="1" type="ORF">SAMN03080598_02042</name>
</gene>
<dbReference type="NCBIfam" id="TIGR02436">
    <property type="entry name" value="four helix bundle protein"/>
    <property type="match status" value="1"/>
</dbReference>
<dbReference type="InterPro" id="IPR012657">
    <property type="entry name" value="23S_rRNA-intervening_sequence"/>
</dbReference>
<dbReference type="Proteomes" id="UP000236736">
    <property type="component" value="Unassembled WGS sequence"/>
</dbReference>
<dbReference type="EMBL" id="FNVR01000009">
    <property type="protein sequence ID" value="SEF97415.1"/>
    <property type="molecule type" value="Genomic_DNA"/>
</dbReference>
<dbReference type="SUPFAM" id="SSF158446">
    <property type="entry name" value="IVS-encoded protein-like"/>
    <property type="match status" value="1"/>
</dbReference>
<protein>
    <submittedName>
        <fullName evidence="1">Four helix bundle protein</fullName>
    </submittedName>
</protein>
<dbReference type="PANTHER" id="PTHR38471">
    <property type="entry name" value="FOUR HELIX BUNDLE PROTEIN"/>
    <property type="match status" value="1"/>
</dbReference>
<sequence length="139" mass="15795">MESLSIVLEYDLNDIDMKVNSFEELVIWQKAIEIGVEIYNISDQSPLKNDYKSRDQLIGSAVSISNNIAEGFEYNNSVQFVKFLGYAKGSAGELRSQLALLVKVNRVSEEKYLILKEELIGLSRQIKALVTYLKTKKIK</sequence>
<organism evidence="1 2">
    <name type="scientific">Algoriphagus boritolerans DSM 17298 = JCM 18970</name>
    <dbReference type="NCBI Taxonomy" id="1120964"/>
    <lineage>
        <taxon>Bacteria</taxon>
        <taxon>Pseudomonadati</taxon>
        <taxon>Bacteroidota</taxon>
        <taxon>Cytophagia</taxon>
        <taxon>Cytophagales</taxon>
        <taxon>Cyclobacteriaceae</taxon>
        <taxon>Algoriphagus</taxon>
    </lineage>
</organism>
<keyword evidence="2" id="KW-1185">Reference proteome</keyword>
<evidence type="ECO:0000313" key="1">
    <source>
        <dbReference type="EMBL" id="SEF97415.1"/>
    </source>
</evidence>
<reference evidence="2" key="1">
    <citation type="submission" date="2016-10" db="EMBL/GenBank/DDBJ databases">
        <authorList>
            <person name="Varghese N."/>
            <person name="Submissions S."/>
        </authorList>
    </citation>
    <scope>NUCLEOTIDE SEQUENCE [LARGE SCALE GENOMIC DNA]</scope>
    <source>
        <strain evidence="2">DSM 17298</strain>
    </source>
</reference>
<proteinExistence type="predicted"/>
<dbReference type="Pfam" id="PF05635">
    <property type="entry name" value="23S_rRNA_IVP"/>
    <property type="match status" value="1"/>
</dbReference>
<dbReference type="PANTHER" id="PTHR38471:SF2">
    <property type="entry name" value="FOUR HELIX BUNDLE PROTEIN"/>
    <property type="match status" value="1"/>
</dbReference>
<name>A0A1H5WD60_9BACT</name>
<dbReference type="AlphaFoldDB" id="A0A1H5WD60"/>